<sequence>MMRRAILALAMFGLAACATGQPGNSLFRQIAGDDGALTPPSSARYIALEQAGARAMQAVVEDRDQRDLLYYSHMLNGVAVWYGRDGVQIGLRDGIMVMTRGIGGDLMAADARQSLALLRAGRNGTAQRFHSYLTGNDQIETRSYVCDITRIQDFALPIGDVTLPTWYMKESCRGSDLIFENYYWIDRRNGEIRQSRQLANPFSGRIAFQQVL</sequence>
<dbReference type="AlphaFoldDB" id="A0A2M8J072"/>
<comment type="caution">
    <text evidence="2">The sequence shown here is derived from an EMBL/GenBank/DDBJ whole genome shotgun (WGS) entry which is preliminary data.</text>
</comment>
<evidence type="ECO:0000313" key="3">
    <source>
        <dbReference type="Proteomes" id="UP000231553"/>
    </source>
</evidence>
<name>A0A2M8J072_9RHOB</name>
<dbReference type="Gene3D" id="2.40.360.10">
    <property type="entry name" value="YmcC-like"/>
    <property type="match status" value="1"/>
</dbReference>
<dbReference type="SUPFAM" id="SSF159270">
    <property type="entry name" value="YmcC-like"/>
    <property type="match status" value="1"/>
</dbReference>
<evidence type="ECO:0000313" key="2">
    <source>
        <dbReference type="EMBL" id="PJE36148.1"/>
    </source>
</evidence>
<reference evidence="2 3" key="1">
    <citation type="journal article" date="2018" name="Int. J. Syst. Evol. Microbiol.">
        <title>Pseudooceanicola lipolyticus sp. nov., a marine alphaproteobacterium, reclassification of Oceanicola flagellatus as Pseudooceanicola flagellatus comb. nov. and emended description of the genus Pseudooceanicola.</title>
        <authorList>
            <person name="Huang M.-M."/>
            <person name="Guo L.-L."/>
            <person name="Wu Y.-H."/>
            <person name="Lai Q.-L."/>
            <person name="Shao Z.-Z."/>
            <person name="Wang C.-S."/>
            <person name="Wu M."/>
            <person name="Xu X.-W."/>
        </authorList>
    </citation>
    <scope>NUCLEOTIDE SEQUENCE [LARGE SCALE GENOMIC DNA]</scope>
    <source>
        <strain evidence="2 3">157</strain>
    </source>
</reference>
<dbReference type="RefSeq" id="WP_100163010.1">
    <property type="nucleotide sequence ID" value="NZ_PGTB01000054.1"/>
</dbReference>
<protein>
    <recommendedName>
        <fullName evidence="4">YjbF family lipoprotein</fullName>
    </recommendedName>
</protein>
<feature type="signal peptide" evidence="1">
    <location>
        <begin position="1"/>
        <end position="20"/>
    </location>
</feature>
<evidence type="ECO:0008006" key="4">
    <source>
        <dbReference type="Google" id="ProtNLM"/>
    </source>
</evidence>
<gene>
    <name evidence="2" type="ORF">CVM52_13460</name>
</gene>
<keyword evidence="3" id="KW-1185">Reference proteome</keyword>
<accession>A0A2M8J072</accession>
<dbReference type="Pfam" id="PF11102">
    <property type="entry name" value="YjbF"/>
    <property type="match status" value="1"/>
</dbReference>
<dbReference type="PROSITE" id="PS51257">
    <property type="entry name" value="PROKAR_LIPOPROTEIN"/>
    <property type="match status" value="1"/>
</dbReference>
<dbReference type="InterPro" id="IPR021308">
    <property type="entry name" value="GfcB"/>
</dbReference>
<dbReference type="Proteomes" id="UP000231553">
    <property type="component" value="Unassembled WGS sequence"/>
</dbReference>
<proteinExistence type="predicted"/>
<evidence type="ECO:0000256" key="1">
    <source>
        <dbReference type="SAM" id="SignalP"/>
    </source>
</evidence>
<dbReference type="EMBL" id="PGTB01000054">
    <property type="protein sequence ID" value="PJE36148.1"/>
    <property type="molecule type" value="Genomic_DNA"/>
</dbReference>
<keyword evidence="1" id="KW-0732">Signal</keyword>
<feature type="chain" id="PRO_5014973906" description="YjbF family lipoprotein" evidence="1">
    <location>
        <begin position="21"/>
        <end position="212"/>
    </location>
</feature>
<dbReference type="InterPro" id="IPR023373">
    <property type="entry name" value="YmcC_sf"/>
</dbReference>
<dbReference type="OrthoDB" id="6237231at2"/>
<organism evidence="2 3">
    <name type="scientific">Pseudooceanicola lipolyticus</name>
    <dbReference type="NCBI Taxonomy" id="2029104"/>
    <lineage>
        <taxon>Bacteria</taxon>
        <taxon>Pseudomonadati</taxon>
        <taxon>Pseudomonadota</taxon>
        <taxon>Alphaproteobacteria</taxon>
        <taxon>Rhodobacterales</taxon>
        <taxon>Paracoccaceae</taxon>
        <taxon>Pseudooceanicola</taxon>
    </lineage>
</organism>